<protein>
    <submittedName>
        <fullName evidence="1">Alpha/beta hydrolase</fullName>
    </submittedName>
</protein>
<dbReference type="Proteomes" id="UP001432222">
    <property type="component" value="Chromosome"/>
</dbReference>
<evidence type="ECO:0000313" key="2">
    <source>
        <dbReference type="Proteomes" id="UP001432222"/>
    </source>
</evidence>
<accession>A0ABZ1UCS8</accession>
<sequence>MTATTASESTATEGTLTVPGATLHYRLAGSGPVLLLSQSGEGDADRTVDLVPHLTDTFTVVTYDRRGLSRSTLDDPARPVTMADHADDIALLLAEAARITGTDGTGGAAPEPALMAGFSMGAAIGLQVLARHPGVLGTLIAHEPVMPNLLPPADRDEHVAELRAIQAAHATGGAMAAFPAIARHLGIDPRHDTTEEGLTPQPMTPRRVANFDFFIGTEFTAVTTDGLDPAELAAAARRSGTRVLPATGRTTRPDVHTYRCALALAGLLGTEPVAFPGGHNGNTAFPRATARTLKALLGR</sequence>
<dbReference type="GO" id="GO:0016787">
    <property type="term" value="F:hydrolase activity"/>
    <property type="evidence" value="ECO:0007669"/>
    <property type="project" value="UniProtKB-KW"/>
</dbReference>
<reference evidence="1" key="1">
    <citation type="submission" date="2022-10" db="EMBL/GenBank/DDBJ databases">
        <title>The complete genomes of actinobacterial strains from the NBC collection.</title>
        <authorList>
            <person name="Joergensen T.S."/>
            <person name="Alvarez Arevalo M."/>
            <person name="Sterndorff E.B."/>
            <person name="Faurdal D."/>
            <person name="Vuksanovic O."/>
            <person name="Mourched A.-S."/>
            <person name="Charusanti P."/>
            <person name="Shaw S."/>
            <person name="Blin K."/>
            <person name="Weber T."/>
        </authorList>
    </citation>
    <scope>NUCLEOTIDE SEQUENCE</scope>
    <source>
        <strain evidence="1">NBC_00222</strain>
    </source>
</reference>
<organism evidence="1 2">
    <name type="scientific">Kitasatospora purpeofusca</name>
    <dbReference type="NCBI Taxonomy" id="67352"/>
    <lineage>
        <taxon>Bacteria</taxon>
        <taxon>Bacillati</taxon>
        <taxon>Actinomycetota</taxon>
        <taxon>Actinomycetes</taxon>
        <taxon>Kitasatosporales</taxon>
        <taxon>Streptomycetaceae</taxon>
        <taxon>Kitasatospora</taxon>
    </lineage>
</organism>
<dbReference type="RefSeq" id="WP_328958426.1">
    <property type="nucleotide sequence ID" value="NZ_CP108110.1"/>
</dbReference>
<dbReference type="SUPFAM" id="SSF53474">
    <property type="entry name" value="alpha/beta-Hydrolases"/>
    <property type="match status" value="1"/>
</dbReference>
<keyword evidence="2" id="KW-1185">Reference proteome</keyword>
<gene>
    <name evidence="1" type="ORF">OHA16_35770</name>
</gene>
<dbReference type="InterPro" id="IPR029058">
    <property type="entry name" value="AB_hydrolase_fold"/>
</dbReference>
<name>A0ABZ1UCS8_9ACTN</name>
<proteinExistence type="predicted"/>
<dbReference type="EMBL" id="CP108110">
    <property type="protein sequence ID" value="WUQ87871.1"/>
    <property type="molecule type" value="Genomic_DNA"/>
</dbReference>
<dbReference type="Gene3D" id="3.40.50.1820">
    <property type="entry name" value="alpha/beta hydrolase"/>
    <property type="match status" value="1"/>
</dbReference>
<evidence type="ECO:0000313" key="1">
    <source>
        <dbReference type="EMBL" id="WUQ87871.1"/>
    </source>
</evidence>
<keyword evidence="1" id="KW-0378">Hydrolase</keyword>